<dbReference type="OMA" id="EDHTCYS"/>
<accession>R7QD58</accession>
<dbReference type="OrthoDB" id="4953at2759"/>
<evidence type="ECO:0000259" key="2">
    <source>
        <dbReference type="Pfam" id="PF00675"/>
    </source>
</evidence>
<dbReference type="SUPFAM" id="SSF63411">
    <property type="entry name" value="LuxS/MPP-like metallohydrolase"/>
    <property type="match status" value="3"/>
</dbReference>
<dbReference type="GO" id="GO:0046872">
    <property type="term" value="F:metal ion binding"/>
    <property type="evidence" value="ECO:0007669"/>
    <property type="project" value="InterPro"/>
</dbReference>
<dbReference type="AlphaFoldDB" id="R7QD58"/>
<dbReference type="InterPro" id="IPR011765">
    <property type="entry name" value="Pept_M16_N"/>
</dbReference>
<name>R7QD58_CHOCR</name>
<dbReference type="RefSeq" id="XP_005716261.1">
    <property type="nucleotide sequence ID" value="XM_005716204.1"/>
</dbReference>
<dbReference type="InterPro" id="IPR011249">
    <property type="entry name" value="Metalloenz_LuxS/M16"/>
</dbReference>
<dbReference type="PANTHER" id="PTHR43016:SF6">
    <property type="entry name" value="PEPTIDASE M16 N-TERMINAL DOMAIN-CONTAINING PROTEIN"/>
    <property type="match status" value="1"/>
</dbReference>
<keyword evidence="5" id="KW-1185">Reference proteome</keyword>
<dbReference type="Proteomes" id="UP000012073">
    <property type="component" value="Unassembled WGS sequence"/>
</dbReference>
<evidence type="ECO:0000256" key="1">
    <source>
        <dbReference type="SAM" id="MobiDB-lite"/>
    </source>
</evidence>
<dbReference type="KEGG" id="ccp:CHC_T00004378001"/>
<organism evidence="4 5">
    <name type="scientific">Chondrus crispus</name>
    <name type="common">Carrageen Irish moss</name>
    <name type="synonym">Polymorpha crispa</name>
    <dbReference type="NCBI Taxonomy" id="2769"/>
    <lineage>
        <taxon>Eukaryota</taxon>
        <taxon>Rhodophyta</taxon>
        <taxon>Florideophyceae</taxon>
        <taxon>Rhodymeniophycidae</taxon>
        <taxon>Gigartinales</taxon>
        <taxon>Gigartinaceae</taxon>
        <taxon>Chondrus</taxon>
    </lineage>
</organism>
<protein>
    <recommendedName>
        <fullName evidence="6">Peptidase M16 N-terminal domain-containing protein</fullName>
    </recommendedName>
</protein>
<gene>
    <name evidence="4" type="ORF">CHC_T00004378001</name>
</gene>
<dbReference type="Gramene" id="CDF36442">
    <property type="protein sequence ID" value="CDF36442"/>
    <property type="gene ID" value="CHC_T00004378001"/>
</dbReference>
<evidence type="ECO:0000313" key="5">
    <source>
        <dbReference type="Proteomes" id="UP000012073"/>
    </source>
</evidence>
<reference evidence="5" key="1">
    <citation type="journal article" date="2013" name="Proc. Natl. Acad. Sci. U.S.A.">
        <title>Genome structure and metabolic features in the red seaweed Chondrus crispus shed light on evolution of the Archaeplastida.</title>
        <authorList>
            <person name="Collen J."/>
            <person name="Porcel B."/>
            <person name="Carre W."/>
            <person name="Ball S.G."/>
            <person name="Chaparro C."/>
            <person name="Tonon T."/>
            <person name="Barbeyron T."/>
            <person name="Michel G."/>
            <person name="Noel B."/>
            <person name="Valentin K."/>
            <person name="Elias M."/>
            <person name="Artiguenave F."/>
            <person name="Arun A."/>
            <person name="Aury J.M."/>
            <person name="Barbosa-Neto J.F."/>
            <person name="Bothwell J.H."/>
            <person name="Bouget F.Y."/>
            <person name="Brillet L."/>
            <person name="Cabello-Hurtado F."/>
            <person name="Capella-Gutierrez S."/>
            <person name="Charrier B."/>
            <person name="Cladiere L."/>
            <person name="Cock J.M."/>
            <person name="Coelho S.M."/>
            <person name="Colleoni C."/>
            <person name="Czjzek M."/>
            <person name="Da Silva C."/>
            <person name="Delage L."/>
            <person name="Denoeud F."/>
            <person name="Deschamps P."/>
            <person name="Dittami S.M."/>
            <person name="Gabaldon T."/>
            <person name="Gachon C.M."/>
            <person name="Groisillier A."/>
            <person name="Herve C."/>
            <person name="Jabbari K."/>
            <person name="Katinka M."/>
            <person name="Kloareg B."/>
            <person name="Kowalczyk N."/>
            <person name="Labadie K."/>
            <person name="Leblanc C."/>
            <person name="Lopez P.J."/>
            <person name="McLachlan D.H."/>
            <person name="Meslet-Cladiere L."/>
            <person name="Moustafa A."/>
            <person name="Nehr Z."/>
            <person name="Nyvall Collen P."/>
            <person name="Panaud O."/>
            <person name="Partensky F."/>
            <person name="Poulain J."/>
            <person name="Rensing S.A."/>
            <person name="Rousvoal S."/>
            <person name="Samson G."/>
            <person name="Symeonidi A."/>
            <person name="Weissenbach J."/>
            <person name="Zambounis A."/>
            <person name="Wincker P."/>
            <person name="Boyen C."/>
        </authorList>
    </citation>
    <scope>NUCLEOTIDE SEQUENCE [LARGE SCALE GENOMIC DNA]</scope>
    <source>
        <strain evidence="5">cv. Stackhouse</strain>
    </source>
</reference>
<feature type="domain" description="Peptidase M16 C-terminal" evidence="3">
    <location>
        <begin position="209"/>
        <end position="364"/>
    </location>
</feature>
<evidence type="ECO:0000259" key="3">
    <source>
        <dbReference type="Pfam" id="PF05193"/>
    </source>
</evidence>
<dbReference type="Gene3D" id="3.30.830.10">
    <property type="entry name" value="Metalloenzyme, LuxS/M16 peptidase-like"/>
    <property type="match status" value="3"/>
</dbReference>
<dbReference type="EMBL" id="HG001780">
    <property type="protein sequence ID" value="CDF36442.1"/>
    <property type="molecule type" value="Genomic_DNA"/>
</dbReference>
<dbReference type="Pfam" id="PF05193">
    <property type="entry name" value="Peptidase_M16_C"/>
    <property type="match status" value="1"/>
</dbReference>
<feature type="domain" description="Peptidase M16 N-terminal" evidence="2">
    <location>
        <begin position="70"/>
        <end position="157"/>
    </location>
</feature>
<evidence type="ECO:0000313" key="4">
    <source>
        <dbReference type="EMBL" id="CDF36442.1"/>
    </source>
</evidence>
<feature type="region of interest" description="Disordered" evidence="1">
    <location>
        <begin position="825"/>
        <end position="849"/>
    </location>
</feature>
<sequence>MSHPALPPGFVNLPVYAEGQSIPGPSGASVLSSDGLRAFHHINSGLRVVLFAAPGPLVSATIVVGTQPLSNAGHPHTLEHIIFLGSHNYPQRGYLDNLACRCLARGTNAWTETEYTAYTAKTAGFQGFAHLLPVYLDHILRPKINDAAFASEVYHVRPDAKEAGVVFCEMQARENTESDISDRAVRAALFEGTPLALECGGLCSDIRTLTNEDIVQFHRTQYCGENVTVIVGGNEIDPNVLLNSVKPLLDEISSAPGYQRGHPQWRTPIDLKPLPPVSRRIIPFPCPDNDMGTVILAWRGPGINDRLTAIAIEVLLSFLDAYVWSPLQQEFVETEDQLASEIDSSIDVFLDVSAIVMSFSGVQHVEDEDDDDEAVDDLQETDNAKDCDTASVESIDQEKESFLTSGRLERQVMAFLSDIVKKGELPGGLSAMQAAIKKEVEVELTELESDSHSSIPHRLLEEVIYGSRDSLTIGEESRGFLAHFAELEQKTEEYWIELLSRLLVEAPRVEVVMVPDTSLAQNNADDERTSQVEREAKLRGDEVSIQGQDGNCASPLESCKFAADIFPPIPSTLTISRWPYIVTRGGAMDYGCQSVTLETDFVHCSIFLDTSRLSIAQRTFLPVLCELLPSCDILLEDGSYIAYTDHARSVSELTVSTDGSGIHMGYSSEMAHQCTILHFAAMPSSFADAAEVLFQTFFCSEVTAERVSAVSQTLHANAVTDIRDGDVVLGAAVPMIPFLEGGERWSSHLPNYTLANILGSFPLLSFMADEFTKKKPRKQVQRKIVRQLRDCLHSLQALPGSDIFIQVTARDPKPAHEVLSSLWKKHRGSDGRDGSDPKPSGNGPAAGELPLSRRIFGRLSDVFPERSIAKIIGITGVDSTSIDIRVDSPVFIGHADWSALTVCTEMLCRMEGPLCTAVRGTGLAYGVHIENSSWLGQLSASVYESSNPAAAWDAVCACLDAFRQSLNETHDDSCLVDLETAKASLLYSLNSKRSTPERIADGAIARTALGVPAGPMSDRALEEAIERVSLDEVGSVFDKHVARLRQERSRLVVVTCGAGVSEDIVAAFSHCKNAIRLENCPVESLHPRQVVEVVQALKAK</sequence>
<dbReference type="PANTHER" id="PTHR43016">
    <property type="entry name" value="PRESEQUENCE PROTEASE"/>
    <property type="match status" value="1"/>
</dbReference>
<evidence type="ECO:0008006" key="6">
    <source>
        <dbReference type="Google" id="ProtNLM"/>
    </source>
</evidence>
<proteinExistence type="predicted"/>
<dbReference type="GeneID" id="17323971"/>
<dbReference type="InterPro" id="IPR007863">
    <property type="entry name" value="Peptidase_M16_C"/>
</dbReference>
<dbReference type="Pfam" id="PF00675">
    <property type="entry name" value="Peptidase_M16"/>
    <property type="match status" value="1"/>
</dbReference>
<dbReference type="PhylomeDB" id="R7QD58"/>
<dbReference type="FunFam" id="3.30.830.10:FF:000015">
    <property type="entry name" value="Putative zinc metalloprotease"/>
    <property type="match status" value="1"/>
</dbReference>